<dbReference type="Gene3D" id="3.80.10.10">
    <property type="entry name" value="Ribonuclease Inhibitor"/>
    <property type="match status" value="1"/>
</dbReference>
<evidence type="ECO:0000313" key="3">
    <source>
        <dbReference type="Proteomes" id="UP000027222"/>
    </source>
</evidence>
<evidence type="ECO:0008006" key="4">
    <source>
        <dbReference type="Google" id="ProtNLM"/>
    </source>
</evidence>
<protein>
    <recommendedName>
        <fullName evidence="4">F-box domain-containing protein</fullName>
    </recommendedName>
</protein>
<dbReference type="EMBL" id="KL142371">
    <property type="protein sequence ID" value="KDR80953.1"/>
    <property type="molecule type" value="Genomic_DNA"/>
</dbReference>
<feature type="compositionally biased region" description="Polar residues" evidence="1">
    <location>
        <begin position="470"/>
        <end position="483"/>
    </location>
</feature>
<sequence>MAERRVTTASSVTAEGGFPNHLPNEIVAKIFLAGTEIWRELDPLGFPFPVLVSGVCSHWRLLSQGTPELWTFLLPQLRNDPEECLRWTSNWLERSGAMLVSIVIDDRTASGPENLDTLMLTRSIVGILGLVANNIHRLHRLDILTTDSSTFEDFTKNLNHASHLRHLSLCARNSALPFSSFVKSPENSRWSSLQLLPSLASFRFQNISPPLVSNITSLNAHSLQLDYEDVQKLFTACPNLADLVLPKVLPISGPIPTRSTPIEVPSLRSIAVSSHSIRPETQAIYLFSFIVVPNLVYLEVEGNVRTALLFSSSLSSSKLRTLRVAHCSRFSFHPQGKEDIKFYQSFSTLHHLELIRAPAGELLLKTSADRPRLERRRSINLRMPTYRDRPIGLGNEGISTSSLQSAESQMLWPELRSITLDSFLTDDLVSLVSFAKIHEDLQSIRLSKPAMRHLSESLRRNGDVVFTPPSRRQSPGIGSNDVQGTKDVREWLSESVQLGLVQEPSHGLLEAE</sequence>
<reference evidence="3" key="1">
    <citation type="journal article" date="2014" name="Proc. Natl. Acad. Sci. U.S.A.">
        <title>Extensive sampling of basidiomycete genomes demonstrates inadequacy of the white-rot/brown-rot paradigm for wood decay fungi.</title>
        <authorList>
            <person name="Riley R."/>
            <person name="Salamov A.A."/>
            <person name="Brown D.W."/>
            <person name="Nagy L.G."/>
            <person name="Floudas D."/>
            <person name="Held B.W."/>
            <person name="Levasseur A."/>
            <person name="Lombard V."/>
            <person name="Morin E."/>
            <person name="Otillar R."/>
            <person name="Lindquist E.A."/>
            <person name="Sun H."/>
            <person name="LaButti K.M."/>
            <person name="Schmutz J."/>
            <person name="Jabbour D."/>
            <person name="Luo H."/>
            <person name="Baker S.E."/>
            <person name="Pisabarro A.G."/>
            <person name="Walton J.D."/>
            <person name="Blanchette R.A."/>
            <person name="Henrissat B."/>
            <person name="Martin F."/>
            <person name="Cullen D."/>
            <person name="Hibbett D.S."/>
            <person name="Grigoriev I.V."/>
        </authorList>
    </citation>
    <scope>NUCLEOTIDE SEQUENCE [LARGE SCALE GENOMIC DNA]</scope>
    <source>
        <strain evidence="3">CBS 339.88</strain>
    </source>
</reference>
<evidence type="ECO:0000313" key="2">
    <source>
        <dbReference type="EMBL" id="KDR80953.1"/>
    </source>
</evidence>
<dbReference type="InterPro" id="IPR032675">
    <property type="entry name" value="LRR_dom_sf"/>
</dbReference>
<accession>A0A067TPU0</accession>
<feature type="region of interest" description="Disordered" evidence="1">
    <location>
        <begin position="463"/>
        <end position="484"/>
    </location>
</feature>
<evidence type="ECO:0000256" key="1">
    <source>
        <dbReference type="SAM" id="MobiDB-lite"/>
    </source>
</evidence>
<name>A0A067TPU0_GALM3</name>
<dbReference type="AlphaFoldDB" id="A0A067TPU0"/>
<organism evidence="2 3">
    <name type="scientific">Galerina marginata (strain CBS 339.88)</name>
    <dbReference type="NCBI Taxonomy" id="685588"/>
    <lineage>
        <taxon>Eukaryota</taxon>
        <taxon>Fungi</taxon>
        <taxon>Dikarya</taxon>
        <taxon>Basidiomycota</taxon>
        <taxon>Agaricomycotina</taxon>
        <taxon>Agaricomycetes</taxon>
        <taxon>Agaricomycetidae</taxon>
        <taxon>Agaricales</taxon>
        <taxon>Agaricineae</taxon>
        <taxon>Strophariaceae</taxon>
        <taxon>Galerina</taxon>
    </lineage>
</organism>
<keyword evidence="3" id="KW-1185">Reference proteome</keyword>
<gene>
    <name evidence="2" type="ORF">GALMADRAFT_153342</name>
</gene>
<proteinExistence type="predicted"/>
<dbReference type="OrthoDB" id="3048040at2759"/>
<dbReference type="Proteomes" id="UP000027222">
    <property type="component" value="Unassembled WGS sequence"/>
</dbReference>
<dbReference type="HOGENOM" id="CLU_510963_0_0_1"/>
<dbReference type="SUPFAM" id="SSF52047">
    <property type="entry name" value="RNI-like"/>
    <property type="match status" value="1"/>
</dbReference>